<gene>
    <name evidence="3" type="ORF">EWM64_g9276</name>
</gene>
<dbReference type="InterPro" id="IPR007021">
    <property type="entry name" value="DUF659"/>
</dbReference>
<dbReference type="InterPro" id="IPR012337">
    <property type="entry name" value="RNaseH-like_sf"/>
</dbReference>
<dbReference type="Pfam" id="PF04937">
    <property type="entry name" value="DUF659"/>
    <property type="match status" value="1"/>
</dbReference>
<dbReference type="STRING" id="135208.A0A4Y9ZIW4"/>
<comment type="caution">
    <text evidence="3">The sequence shown here is derived from an EMBL/GenBank/DDBJ whole genome shotgun (WGS) entry which is preliminary data.</text>
</comment>
<dbReference type="PANTHER" id="PTHR46169:SF29">
    <property type="entry name" value="DNA REPLICATION-RELATED ELEMENT FACTOR, ISOFORM A"/>
    <property type="match status" value="1"/>
</dbReference>
<dbReference type="GO" id="GO:0005634">
    <property type="term" value="C:nucleus"/>
    <property type="evidence" value="ECO:0007669"/>
    <property type="project" value="TreeGrafter"/>
</dbReference>
<reference evidence="3 4" key="1">
    <citation type="submission" date="2019-02" db="EMBL/GenBank/DDBJ databases">
        <title>Genome sequencing of the rare red list fungi Hericium alpestre (H. flagellum).</title>
        <authorList>
            <person name="Buettner E."/>
            <person name="Kellner H."/>
        </authorList>
    </citation>
    <scope>NUCLEOTIDE SEQUENCE [LARGE SCALE GENOMIC DNA]</scope>
    <source>
        <strain evidence="3 4">DSM 108284</strain>
    </source>
</reference>
<protein>
    <recommendedName>
        <fullName evidence="2">DUF659 domain-containing protein</fullName>
    </recommendedName>
</protein>
<proteinExistence type="predicted"/>
<keyword evidence="4" id="KW-1185">Reference proteome</keyword>
<dbReference type="PANTHER" id="PTHR46169">
    <property type="entry name" value="DNA REPLICATION-RELATED ELEMENT FACTOR, ISOFORM A"/>
    <property type="match status" value="1"/>
</dbReference>
<feature type="domain" description="DUF659" evidence="2">
    <location>
        <begin position="119"/>
        <end position="269"/>
    </location>
</feature>
<evidence type="ECO:0000313" key="4">
    <source>
        <dbReference type="Proteomes" id="UP000298061"/>
    </source>
</evidence>
<evidence type="ECO:0000256" key="1">
    <source>
        <dbReference type="SAM" id="MobiDB-lite"/>
    </source>
</evidence>
<accession>A0A4Y9ZIW4</accession>
<feature type="region of interest" description="Disordered" evidence="1">
    <location>
        <begin position="26"/>
        <end position="52"/>
    </location>
</feature>
<evidence type="ECO:0000313" key="3">
    <source>
        <dbReference type="EMBL" id="TFY74736.1"/>
    </source>
</evidence>
<name>A0A4Y9ZIW4_9AGAM</name>
<dbReference type="Proteomes" id="UP000298061">
    <property type="component" value="Unassembled WGS sequence"/>
</dbReference>
<sequence length="408" mass="45920">MCLAMKVGLDTAAKLADSVLGQAPSEASIADDVDGDDSSKKSKSLTSSGTVRAVKRKVPETMDITSYLDRPMKEEDIDKANLLLLRRDLVFTNTPFSRPESPFFRKFTSVLRPTYPVPSRYMLIQKYLPGEEANVHLDDVKRLSSERDFTVLTDGWEDLLKRSVYGTLLAQVSEFPVVLGLKNLSGERNTADKILETVDDALTKKDVLASKVLAVCTDNPTTMRAFRRKFSEKYPWVITTYCFMHGINTIIRKITTFPAMKTVVSKNARIVSFFRGSHYWGGQLKEKAASMGIKRGLKTNTETRFYALILQALSVQEHRRALADICLHDDAMRSINGMSPVRREVITIVMDPQHWTYNDQLIRTCKPLVDIIGNIESRDATLADCMLELIGAHRWSGGRRTQSRVSQG</sequence>
<dbReference type="AlphaFoldDB" id="A0A4Y9ZIW4"/>
<dbReference type="OrthoDB" id="3226942at2759"/>
<dbReference type="SUPFAM" id="SSF53098">
    <property type="entry name" value="Ribonuclease H-like"/>
    <property type="match status" value="1"/>
</dbReference>
<dbReference type="GO" id="GO:0006357">
    <property type="term" value="P:regulation of transcription by RNA polymerase II"/>
    <property type="evidence" value="ECO:0007669"/>
    <property type="project" value="TreeGrafter"/>
</dbReference>
<dbReference type="InterPro" id="IPR052717">
    <property type="entry name" value="Vacuolar_transposase_reg"/>
</dbReference>
<organism evidence="3 4">
    <name type="scientific">Hericium alpestre</name>
    <dbReference type="NCBI Taxonomy" id="135208"/>
    <lineage>
        <taxon>Eukaryota</taxon>
        <taxon>Fungi</taxon>
        <taxon>Dikarya</taxon>
        <taxon>Basidiomycota</taxon>
        <taxon>Agaricomycotina</taxon>
        <taxon>Agaricomycetes</taxon>
        <taxon>Russulales</taxon>
        <taxon>Hericiaceae</taxon>
        <taxon>Hericium</taxon>
    </lineage>
</organism>
<evidence type="ECO:0000259" key="2">
    <source>
        <dbReference type="Pfam" id="PF04937"/>
    </source>
</evidence>
<dbReference type="EMBL" id="SFCI01001904">
    <property type="protein sequence ID" value="TFY74736.1"/>
    <property type="molecule type" value="Genomic_DNA"/>
</dbReference>